<dbReference type="Proteomes" id="UP000192917">
    <property type="component" value="Unassembled WGS sequence"/>
</dbReference>
<dbReference type="GO" id="GO:0008780">
    <property type="term" value="F:acyl-[acyl-carrier-protein]-UDP-N-acetylglucosamine O-acyltransferase activity"/>
    <property type="evidence" value="ECO:0007669"/>
    <property type="project" value="UniProtKB-UniRule"/>
</dbReference>
<dbReference type="InterPro" id="IPR037157">
    <property type="entry name" value="Acetyltransf_C_sf"/>
</dbReference>
<dbReference type="Pfam" id="PF00132">
    <property type="entry name" value="Hexapep"/>
    <property type="match status" value="2"/>
</dbReference>
<evidence type="ECO:0000256" key="8">
    <source>
        <dbReference type="HAMAP-Rule" id="MF_00387"/>
    </source>
</evidence>
<evidence type="ECO:0000313" key="10">
    <source>
        <dbReference type="EMBL" id="SMF70570.1"/>
    </source>
</evidence>
<evidence type="ECO:0000256" key="6">
    <source>
        <dbReference type="ARBA" id="ARBA00023098"/>
    </source>
</evidence>
<dbReference type="EMBL" id="FWZX01000029">
    <property type="protein sequence ID" value="SMF70570.1"/>
    <property type="molecule type" value="Genomic_DNA"/>
</dbReference>
<keyword evidence="2 8" id="KW-0444">Lipid biosynthesis</keyword>
<evidence type="ECO:0000256" key="7">
    <source>
        <dbReference type="ARBA" id="ARBA00023315"/>
    </source>
</evidence>
<keyword evidence="6 8" id="KW-0443">Lipid metabolism</keyword>
<keyword evidence="7 8" id="KW-0012">Acyltransferase</keyword>
<dbReference type="InterPro" id="IPR010137">
    <property type="entry name" value="Lipid_A_LpxA"/>
</dbReference>
<dbReference type="Gene3D" id="1.20.1180.10">
    <property type="entry name" value="Udp N-acetylglucosamine O-acyltransferase, C-terminal domain"/>
    <property type="match status" value="1"/>
</dbReference>
<dbReference type="Pfam" id="PF13720">
    <property type="entry name" value="Acetyltransf_11"/>
    <property type="match status" value="1"/>
</dbReference>
<evidence type="ECO:0000313" key="11">
    <source>
        <dbReference type="Proteomes" id="UP000192917"/>
    </source>
</evidence>
<keyword evidence="5 8" id="KW-0677">Repeat</keyword>
<dbReference type="InterPro" id="IPR029098">
    <property type="entry name" value="Acetyltransf_C"/>
</dbReference>
<dbReference type="NCBIfam" id="NF003657">
    <property type="entry name" value="PRK05289.1"/>
    <property type="match status" value="1"/>
</dbReference>
<keyword evidence="1 8" id="KW-0963">Cytoplasm</keyword>
<dbReference type="InterPro" id="IPR011004">
    <property type="entry name" value="Trimer_LpxA-like_sf"/>
</dbReference>
<protein>
    <recommendedName>
        <fullName evidence="8">Acyl-[acyl-carrier-protein]--UDP-N-acetylglucosamine O-acyltransferase</fullName>
        <shortName evidence="8">UDP-N-acetylglucosamine acyltransferase</shortName>
        <ecNumber evidence="8">2.3.1.129</ecNumber>
    </recommendedName>
</protein>
<comment type="subcellular location">
    <subcellularLocation>
        <location evidence="8">Cytoplasm</location>
    </subcellularLocation>
</comment>
<dbReference type="GO" id="GO:0016020">
    <property type="term" value="C:membrane"/>
    <property type="evidence" value="ECO:0007669"/>
    <property type="project" value="GOC"/>
</dbReference>
<comment type="catalytic activity">
    <reaction evidence="8">
        <text>a (3R)-hydroxyacyl-[ACP] + UDP-N-acetyl-alpha-D-glucosamine = a UDP-3-O-[(3R)-3-hydroxyacyl]-N-acetyl-alpha-D-glucosamine + holo-[ACP]</text>
        <dbReference type="Rhea" id="RHEA:67812"/>
        <dbReference type="Rhea" id="RHEA-COMP:9685"/>
        <dbReference type="Rhea" id="RHEA-COMP:9945"/>
        <dbReference type="ChEBI" id="CHEBI:57705"/>
        <dbReference type="ChEBI" id="CHEBI:64479"/>
        <dbReference type="ChEBI" id="CHEBI:78827"/>
        <dbReference type="ChEBI" id="CHEBI:173225"/>
        <dbReference type="EC" id="2.3.1.129"/>
    </reaction>
</comment>
<keyword evidence="11" id="KW-1185">Reference proteome</keyword>
<evidence type="ECO:0000256" key="4">
    <source>
        <dbReference type="ARBA" id="ARBA00022679"/>
    </source>
</evidence>
<dbReference type="PROSITE" id="PS00101">
    <property type="entry name" value="HEXAPEP_TRANSFERASES"/>
    <property type="match status" value="2"/>
</dbReference>
<evidence type="ECO:0000259" key="9">
    <source>
        <dbReference type="Pfam" id="PF13720"/>
    </source>
</evidence>
<dbReference type="InterPro" id="IPR018357">
    <property type="entry name" value="Hexapep_transf_CS"/>
</dbReference>
<dbReference type="PIRSF" id="PIRSF000456">
    <property type="entry name" value="UDP-GlcNAc_acltr"/>
    <property type="match status" value="1"/>
</dbReference>
<name>A0A1Y6CQA8_9PROT</name>
<dbReference type="UniPathway" id="UPA00359">
    <property type="reaction ID" value="UER00477"/>
</dbReference>
<feature type="domain" description="UDP N-acetylglucosamine O-acyltransferase C-terminal" evidence="9">
    <location>
        <begin position="176"/>
        <end position="258"/>
    </location>
</feature>
<gene>
    <name evidence="8" type="primary">lpxA</name>
    <name evidence="10" type="ORF">SAMN05428998_12954</name>
</gene>
<reference evidence="10 11" key="1">
    <citation type="submission" date="2017-04" db="EMBL/GenBank/DDBJ databases">
        <authorList>
            <person name="Afonso C.L."/>
            <person name="Miller P.J."/>
            <person name="Scott M.A."/>
            <person name="Spackman E."/>
            <person name="Goraichik I."/>
            <person name="Dimitrov K.M."/>
            <person name="Suarez D.L."/>
            <person name="Swayne D.E."/>
        </authorList>
    </citation>
    <scope>NUCLEOTIDE SEQUENCE [LARGE SCALE GENOMIC DNA]</scope>
    <source>
        <strain evidence="10 11">USBA 355</strain>
    </source>
</reference>
<dbReference type="Gene3D" id="2.160.10.10">
    <property type="entry name" value="Hexapeptide repeat proteins"/>
    <property type="match status" value="1"/>
</dbReference>
<sequence length="267" mass="28142">MTAIHPTAIVEAGARLGEGVEIGPFCLVGPEVELGDRVKLYSHVVVTGHTSVGAGTRIFPFASIGHPPQDLKYAGEASRLEIGRDNIVREQVTMNPGTEGGGLLTKVGDGCLFMVGAHVAHDCRVGDRVILANNATLAGHVQVGDQAIVGGLSAIHQFVRIGAHAMIGGMSGIEHDVIPYGLAMGDRARLSGLNLVGLKRRGYSRAEIQGLMAAYERLFDGEGTLVERVARVAESYNAFDTVRDLVAFVQADSSRALCQPRAGHGGR</sequence>
<dbReference type="STRING" id="560819.SAMN05428998_12954"/>
<dbReference type="PANTHER" id="PTHR43480:SF1">
    <property type="entry name" value="ACYL-[ACYL-CARRIER-PROTEIN]--UDP-N-ACETYLGLUCOSAMINE O-ACYLTRANSFERASE, MITOCHONDRIAL-RELATED"/>
    <property type="match status" value="1"/>
</dbReference>
<comment type="similarity">
    <text evidence="8">Belongs to the transferase hexapeptide repeat family. LpxA subfamily.</text>
</comment>
<comment type="pathway">
    <text evidence="8">Glycolipid biosynthesis; lipid IV(A) biosynthesis; lipid IV(A) from (3R)-3-hydroxytetradecanoyl-[acyl-carrier-protein] and UDP-N-acetyl-alpha-D-glucosamine: step 1/6.</text>
</comment>
<dbReference type="EC" id="2.3.1.129" evidence="8"/>
<dbReference type="CDD" id="cd03351">
    <property type="entry name" value="LbH_UDP-GlcNAc_AT"/>
    <property type="match status" value="1"/>
</dbReference>
<dbReference type="GO" id="GO:0009245">
    <property type="term" value="P:lipid A biosynthetic process"/>
    <property type="evidence" value="ECO:0007669"/>
    <property type="project" value="UniProtKB-UniRule"/>
</dbReference>
<dbReference type="AlphaFoldDB" id="A0A1Y6CQA8"/>
<evidence type="ECO:0000256" key="5">
    <source>
        <dbReference type="ARBA" id="ARBA00022737"/>
    </source>
</evidence>
<dbReference type="SUPFAM" id="SSF51161">
    <property type="entry name" value="Trimeric LpxA-like enzymes"/>
    <property type="match status" value="1"/>
</dbReference>
<evidence type="ECO:0000256" key="1">
    <source>
        <dbReference type="ARBA" id="ARBA00022490"/>
    </source>
</evidence>
<dbReference type="GO" id="GO:0005737">
    <property type="term" value="C:cytoplasm"/>
    <property type="evidence" value="ECO:0007669"/>
    <property type="project" value="UniProtKB-SubCell"/>
</dbReference>
<organism evidence="10 11">
    <name type="scientific">Tistlia consotensis USBA 355</name>
    <dbReference type="NCBI Taxonomy" id="560819"/>
    <lineage>
        <taxon>Bacteria</taxon>
        <taxon>Pseudomonadati</taxon>
        <taxon>Pseudomonadota</taxon>
        <taxon>Alphaproteobacteria</taxon>
        <taxon>Rhodospirillales</taxon>
        <taxon>Rhodovibrionaceae</taxon>
        <taxon>Tistlia</taxon>
    </lineage>
</organism>
<evidence type="ECO:0000256" key="3">
    <source>
        <dbReference type="ARBA" id="ARBA00022556"/>
    </source>
</evidence>
<proteinExistence type="inferred from homology"/>
<comment type="function">
    <text evidence="8">Involved in the biosynthesis of lipid A, a phosphorylated glycolipid that anchors the lipopolysaccharide to the outer membrane of the cell.</text>
</comment>
<dbReference type="HAMAP" id="MF_00387">
    <property type="entry name" value="LpxA"/>
    <property type="match status" value="1"/>
</dbReference>
<dbReference type="PANTHER" id="PTHR43480">
    <property type="entry name" value="ACYL-[ACYL-CARRIER-PROTEIN]--UDP-N-ACETYLGLUCOSAMINE O-ACYLTRANSFERASE"/>
    <property type="match status" value="1"/>
</dbReference>
<comment type="subunit">
    <text evidence="8">Homotrimer.</text>
</comment>
<keyword evidence="4 8" id="KW-0808">Transferase</keyword>
<dbReference type="InterPro" id="IPR001451">
    <property type="entry name" value="Hexapep"/>
</dbReference>
<evidence type="ECO:0000256" key="2">
    <source>
        <dbReference type="ARBA" id="ARBA00022516"/>
    </source>
</evidence>
<accession>A0A1Y6CQA8</accession>
<keyword evidence="3 8" id="KW-0441">Lipid A biosynthesis</keyword>
<dbReference type="RefSeq" id="WP_085125552.1">
    <property type="nucleotide sequence ID" value="NZ_FWZX01000029.1"/>
</dbReference>
<dbReference type="NCBIfam" id="TIGR01852">
    <property type="entry name" value="lipid_A_lpxA"/>
    <property type="match status" value="1"/>
</dbReference>